<keyword evidence="4" id="KW-0378">Hydrolase</keyword>
<comment type="similarity">
    <text evidence="2">Belongs to the PTEN phosphatase protein family.</text>
</comment>
<evidence type="ECO:0000256" key="6">
    <source>
        <dbReference type="ARBA" id="ARBA00022949"/>
    </source>
</evidence>
<accession>A0A0V1H5X7</accession>
<comment type="caution">
    <text evidence="12">The sequence shown here is derived from an EMBL/GenBank/DDBJ whole genome shotgun (WGS) entry which is preliminary data.</text>
</comment>
<dbReference type="InterPro" id="IPR006020">
    <property type="entry name" value="PTB/PI_dom"/>
</dbReference>
<keyword evidence="3" id="KW-0597">Phosphoprotein</keyword>
<dbReference type="InterPro" id="IPR035012">
    <property type="entry name" value="Tensin-like_SH2"/>
</dbReference>
<dbReference type="SUPFAM" id="SSF50729">
    <property type="entry name" value="PH domain-like"/>
    <property type="match status" value="1"/>
</dbReference>
<dbReference type="PANTHER" id="PTHR45734">
    <property type="entry name" value="TENSIN"/>
    <property type="match status" value="1"/>
</dbReference>
<dbReference type="Gene3D" id="2.30.29.30">
    <property type="entry name" value="Pleckstrin-homology domain (PH domain)/Phosphotyrosine-binding domain (PTB)"/>
    <property type="match status" value="1"/>
</dbReference>
<dbReference type="Pfam" id="PF08416">
    <property type="entry name" value="PTB"/>
    <property type="match status" value="1"/>
</dbReference>
<evidence type="ECO:0000256" key="5">
    <source>
        <dbReference type="ARBA" id="ARBA00022912"/>
    </source>
</evidence>
<dbReference type="Gene3D" id="3.30.505.10">
    <property type="entry name" value="SH2 domain"/>
    <property type="match status" value="1"/>
</dbReference>
<feature type="domain" description="C2 tensin-type" evidence="11">
    <location>
        <begin position="211"/>
        <end position="341"/>
    </location>
</feature>
<dbReference type="InterPro" id="IPR051484">
    <property type="entry name" value="Tensin_PTEN_phosphatase"/>
</dbReference>
<evidence type="ECO:0000256" key="9">
    <source>
        <dbReference type="SAM" id="MobiDB-lite"/>
    </source>
</evidence>
<dbReference type="FunFam" id="3.30.505.10:FF:000002">
    <property type="entry name" value="Tensin 1"/>
    <property type="match status" value="1"/>
</dbReference>
<dbReference type="PROSITE" id="PS50001">
    <property type="entry name" value="SH2"/>
    <property type="match status" value="1"/>
</dbReference>
<dbReference type="OrthoDB" id="6273691at2759"/>
<evidence type="ECO:0000259" key="10">
    <source>
        <dbReference type="PROSITE" id="PS50001"/>
    </source>
</evidence>
<dbReference type="SMART" id="SM00462">
    <property type="entry name" value="PTB"/>
    <property type="match status" value="1"/>
</dbReference>
<dbReference type="InterPro" id="IPR035892">
    <property type="entry name" value="C2_domain_sf"/>
</dbReference>
<proteinExistence type="inferred from homology"/>
<dbReference type="Pfam" id="PF00017">
    <property type="entry name" value="SH2"/>
    <property type="match status" value="1"/>
</dbReference>
<feature type="compositionally biased region" description="Low complexity" evidence="9">
    <location>
        <begin position="530"/>
        <end position="544"/>
    </location>
</feature>
<dbReference type="GO" id="GO:0005925">
    <property type="term" value="C:focal adhesion"/>
    <property type="evidence" value="ECO:0007669"/>
    <property type="project" value="TreeGrafter"/>
</dbReference>
<organism evidence="12 13">
    <name type="scientific">Trichinella zimbabwensis</name>
    <dbReference type="NCBI Taxonomy" id="268475"/>
    <lineage>
        <taxon>Eukaryota</taxon>
        <taxon>Metazoa</taxon>
        <taxon>Ecdysozoa</taxon>
        <taxon>Nematoda</taxon>
        <taxon>Enoplea</taxon>
        <taxon>Dorylaimia</taxon>
        <taxon>Trichinellida</taxon>
        <taxon>Trichinellidae</taxon>
        <taxon>Trichinella</taxon>
    </lineage>
</organism>
<feature type="region of interest" description="Disordered" evidence="9">
    <location>
        <begin position="484"/>
        <end position="575"/>
    </location>
</feature>
<evidence type="ECO:0000313" key="12">
    <source>
        <dbReference type="EMBL" id="KRZ05626.1"/>
    </source>
</evidence>
<dbReference type="Proteomes" id="UP000055024">
    <property type="component" value="Unassembled WGS sequence"/>
</dbReference>
<sequence>MMKIVSQLYSNPLFMQMSKKEEFFSETKIVTLNFFHCCAELQNAIEDLKLFLFHCAHNLLTFTSAGCDDLYSKSVQLTIKMLASKHNGKFKIFNVSKERNELANLNVFECGWPECLAPALEKLCTICKEMDRWLELCTENVVVIHQKGGFRRAAVVVSAFMHYCSICASESQMLEHLAMQQYCKQHSLLPSQRRYVQNFANLLSERIEVNSEPVVLYTLVVRGLTKRCPVYFKIYGKMVPVFTSNVVTGSGAEVLVARFRPPVSLRGDILLKCCSAEDEFHQKCTLFQCQFNTCTVNNHSCRKIVFKNDELDYPISENLSLELFCAIIEPNCKAEIYPTNDDGLSFSTFNFEPVYLEPSADNFNSFEWFYNHNSSKEEEEVETRPVYTPTAWEERFLGGLGDQCDGQRVAMARRPLYYGNSLPEWPAESDADSAGAPPIDSESWLDLQMQKLKIRREVNDPARRRRREQERLLLEELKQVQHVDGGRGRFGRQGAAAGSKGAPVLDESTTSAVSSISNSSPYRANEESHNNNNNNNNNNSNSSNTTPHTGFTRRQSNNVNPTIPTATSVDHDPSPLLDIQSTVGRNRDGLWSSSSHHHTYYNPQQANFDHCYYSNTLSSTKSASSPKSILKKPKSFPAQPFVSPNYHATEELQSGNYYHDQVDGHDSSFYCKSRIDSALSSTDQPDYASSYMLNSPARVETPAFPVRRLETPLPYHPLLYAGASSDDSRMMMTRVQNKPPPPPPPPPMSIRSLSPGSHYYAHSVRSSLASLLETMEVVHHHPVFVKDTSKYWYKPQISREETIAVLKDKQPGSFIIRDSSSFPGAFGLALKVATAPPGVLTKGNSDGSELVRHFLIETTAKGVKLKGCNNEPVFGSLAALVYQHSITPLALPCKLLLPEYDPAVSVEQVTTAQQLLEQGAACNVTYLYSNETESLTGPEAIRRTVDSALVLSSQKKIEPLNVHFKVSSQGITITDNARKVFFRRHYPVQTITHCGLDPENRQWCCNSNSGPARIYGFVARKSLAKSENVCHLFAELEPEQPASAIVNFVNKVIINPNRSHVSSSFVAVVALKFEITLQNGNGSSSSSSR</sequence>
<evidence type="ECO:0000313" key="13">
    <source>
        <dbReference type="Proteomes" id="UP000055024"/>
    </source>
</evidence>
<protein>
    <submittedName>
        <fullName evidence="12">Tensin</fullName>
    </submittedName>
</protein>
<feature type="domain" description="SH2" evidence="10">
    <location>
        <begin position="792"/>
        <end position="899"/>
    </location>
</feature>
<evidence type="ECO:0000259" key="11">
    <source>
        <dbReference type="PROSITE" id="PS51182"/>
    </source>
</evidence>
<evidence type="ECO:0000256" key="8">
    <source>
        <dbReference type="PROSITE-ProRule" id="PRU00191"/>
    </source>
</evidence>
<dbReference type="Gene3D" id="2.60.40.1110">
    <property type="match status" value="1"/>
</dbReference>
<dbReference type="Gene3D" id="3.90.190.10">
    <property type="entry name" value="Protein tyrosine phosphatase superfamily"/>
    <property type="match status" value="1"/>
</dbReference>
<comment type="subcellular location">
    <subcellularLocation>
        <location evidence="1">Cell junction</location>
    </subcellularLocation>
</comment>
<keyword evidence="7 8" id="KW-0727">SH2 domain</keyword>
<dbReference type="EMBL" id="JYDP01000135">
    <property type="protein sequence ID" value="KRZ05626.1"/>
    <property type="molecule type" value="Genomic_DNA"/>
</dbReference>
<dbReference type="InterPro" id="IPR033929">
    <property type="entry name" value="Tensin_PTB"/>
</dbReference>
<feature type="compositionally biased region" description="Low complexity" evidence="9">
    <location>
        <begin position="508"/>
        <end position="520"/>
    </location>
</feature>
<dbReference type="AlphaFoldDB" id="A0A0V1H5X7"/>
<dbReference type="PANTHER" id="PTHR45734:SF10">
    <property type="entry name" value="BLISTERY, ISOFORM A"/>
    <property type="match status" value="1"/>
</dbReference>
<dbReference type="CDD" id="cd09927">
    <property type="entry name" value="SH2_Tensin_like"/>
    <property type="match status" value="1"/>
</dbReference>
<gene>
    <name evidence="12" type="primary">TNS</name>
    <name evidence="12" type="ORF">T11_15916</name>
</gene>
<dbReference type="InterPro" id="IPR011993">
    <property type="entry name" value="PH-like_dom_sf"/>
</dbReference>
<dbReference type="SUPFAM" id="SSF49562">
    <property type="entry name" value="C2 domain (Calcium/lipid-binding domain, CaLB)"/>
    <property type="match status" value="1"/>
</dbReference>
<dbReference type="PROSITE" id="PS51182">
    <property type="entry name" value="C2_TENSIN"/>
    <property type="match status" value="1"/>
</dbReference>
<dbReference type="CDD" id="cd01213">
    <property type="entry name" value="PTB_tensin"/>
    <property type="match status" value="1"/>
</dbReference>
<dbReference type="SUPFAM" id="SSF55550">
    <property type="entry name" value="SH2 domain"/>
    <property type="match status" value="1"/>
</dbReference>
<keyword evidence="6" id="KW-0965">Cell junction</keyword>
<feature type="compositionally biased region" description="Polar residues" evidence="9">
    <location>
        <begin position="545"/>
        <end position="568"/>
    </location>
</feature>
<dbReference type="InterPro" id="IPR000980">
    <property type="entry name" value="SH2"/>
</dbReference>
<evidence type="ECO:0000256" key="4">
    <source>
        <dbReference type="ARBA" id="ARBA00022801"/>
    </source>
</evidence>
<dbReference type="GO" id="GO:0004721">
    <property type="term" value="F:phosphoprotein phosphatase activity"/>
    <property type="evidence" value="ECO:0007669"/>
    <property type="project" value="UniProtKB-KW"/>
</dbReference>
<dbReference type="Pfam" id="PF10409">
    <property type="entry name" value="PTEN_C2"/>
    <property type="match status" value="1"/>
</dbReference>
<keyword evidence="5" id="KW-0904">Protein phosphatase</keyword>
<dbReference type="InterPro" id="IPR013625">
    <property type="entry name" value="PTB"/>
</dbReference>
<dbReference type="InterPro" id="IPR014020">
    <property type="entry name" value="Tensin_C2-dom"/>
</dbReference>
<evidence type="ECO:0000256" key="7">
    <source>
        <dbReference type="ARBA" id="ARBA00022999"/>
    </source>
</evidence>
<reference evidence="12 13" key="1">
    <citation type="submission" date="2015-01" db="EMBL/GenBank/DDBJ databases">
        <title>Evolution of Trichinella species and genotypes.</title>
        <authorList>
            <person name="Korhonen P.K."/>
            <person name="Edoardo P."/>
            <person name="Giuseppe L.R."/>
            <person name="Gasser R.B."/>
        </authorList>
    </citation>
    <scope>NUCLEOTIDE SEQUENCE [LARGE SCALE GENOMIC DNA]</scope>
    <source>
        <strain evidence="12">ISS1029</strain>
    </source>
</reference>
<evidence type="ECO:0000256" key="2">
    <source>
        <dbReference type="ARBA" id="ARBA00007881"/>
    </source>
</evidence>
<dbReference type="InterPro" id="IPR036860">
    <property type="entry name" value="SH2_dom_sf"/>
</dbReference>
<evidence type="ECO:0000256" key="1">
    <source>
        <dbReference type="ARBA" id="ARBA00004282"/>
    </source>
</evidence>
<keyword evidence="13" id="KW-1185">Reference proteome</keyword>
<name>A0A0V1H5X7_9BILA</name>
<dbReference type="InterPro" id="IPR029021">
    <property type="entry name" value="Prot-tyrosine_phosphatase-like"/>
</dbReference>
<dbReference type="SMART" id="SM01326">
    <property type="entry name" value="PTEN_C2"/>
    <property type="match status" value="1"/>
</dbReference>
<dbReference type="SUPFAM" id="SSF52799">
    <property type="entry name" value="(Phosphotyrosine protein) phosphatases II"/>
    <property type="match status" value="1"/>
</dbReference>
<dbReference type="SMART" id="SM00252">
    <property type="entry name" value="SH2"/>
    <property type="match status" value="1"/>
</dbReference>
<evidence type="ECO:0000256" key="3">
    <source>
        <dbReference type="ARBA" id="ARBA00022553"/>
    </source>
</evidence>